<dbReference type="Proteomes" id="UP000629098">
    <property type="component" value="Unassembled WGS sequence"/>
</dbReference>
<dbReference type="AlphaFoldDB" id="A0A8J6XXH1"/>
<accession>A0A8J6XXH1</accession>
<evidence type="ECO:0000313" key="1">
    <source>
        <dbReference type="EMBL" id="MBD2778222.1"/>
    </source>
</evidence>
<evidence type="ECO:0000313" key="2">
    <source>
        <dbReference type="Proteomes" id="UP000629098"/>
    </source>
</evidence>
<gene>
    <name evidence="1" type="ORF">ICL16_40830</name>
</gene>
<protein>
    <submittedName>
        <fullName evidence="1">Uncharacterized protein</fullName>
    </submittedName>
</protein>
<reference evidence="1" key="1">
    <citation type="submission" date="2020-09" db="EMBL/GenBank/DDBJ databases">
        <title>Iningainema tapete sp. nov. (Scytonemataceae, Cyanobacteria) from greenhouses in central Florida (USA) produces two types of nodularin with biosynthetic potential for microcystin-LR and anabaenopeptins.</title>
        <authorList>
            <person name="Berthold D.E."/>
            <person name="Lefler F.W."/>
            <person name="Huang I.-S."/>
            <person name="Abdulla H."/>
            <person name="Zimba P.V."/>
            <person name="Laughinghouse H.D. IV."/>
        </authorList>
    </citation>
    <scope>NUCLEOTIDE SEQUENCE</scope>
    <source>
        <strain evidence="1">BLCCT55</strain>
    </source>
</reference>
<comment type="caution">
    <text evidence="1">The sequence shown here is derived from an EMBL/GenBank/DDBJ whole genome shotgun (WGS) entry which is preliminary data.</text>
</comment>
<keyword evidence="2" id="KW-1185">Reference proteome</keyword>
<organism evidence="1 2">
    <name type="scientific">Iningainema tapete BLCC-T55</name>
    <dbReference type="NCBI Taxonomy" id="2748662"/>
    <lineage>
        <taxon>Bacteria</taxon>
        <taxon>Bacillati</taxon>
        <taxon>Cyanobacteriota</taxon>
        <taxon>Cyanophyceae</taxon>
        <taxon>Nostocales</taxon>
        <taxon>Scytonemataceae</taxon>
        <taxon>Iningainema tapete</taxon>
    </lineage>
</organism>
<dbReference type="EMBL" id="JACXAE010000125">
    <property type="protein sequence ID" value="MBD2778222.1"/>
    <property type="molecule type" value="Genomic_DNA"/>
</dbReference>
<proteinExistence type="predicted"/>
<sequence length="84" mass="9667">MLTCSSCKFFFNDSAFFCAVNPSYCTPCSTPCKDFESLRTTDSYESQYHYEEGNDVSTTCPNDEPLLEEQDFDRVGEYMLFFLG</sequence>
<dbReference type="RefSeq" id="WP_190837657.1">
    <property type="nucleotide sequence ID" value="NZ_CAWPPI010000125.1"/>
</dbReference>
<name>A0A8J6XXH1_9CYAN</name>